<dbReference type="KEGG" id="scyp:JYB88_12435"/>
<gene>
    <name evidence="1" type="ORF">JYB88_12435</name>
</gene>
<keyword evidence="2" id="KW-1185">Reference proteome</keyword>
<name>A0A975AJG6_9GAMM</name>
<dbReference type="EMBL" id="CP071504">
    <property type="protein sequence ID" value="QSX29055.1"/>
    <property type="molecule type" value="Genomic_DNA"/>
</dbReference>
<reference evidence="1 2" key="1">
    <citation type="submission" date="2021-03" db="EMBL/GenBank/DDBJ databases">
        <title>Novel species identification of genus Shewanella.</title>
        <authorList>
            <person name="Liu G."/>
            <person name="Zhang Q."/>
        </authorList>
    </citation>
    <scope>NUCLEOTIDE SEQUENCE [LARGE SCALE GENOMIC DNA]</scope>
    <source>
        <strain evidence="1 2">FJAT-53726</strain>
    </source>
</reference>
<sequence length="70" mass="7688">MGDFSKINSSSTESFNKQKQLIKQLLSGKSIKCDVCGKPLHALLPANPKKDPVGHIRCDKGCTDIELEMD</sequence>
<dbReference type="RefSeq" id="WP_207324321.1">
    <property type="nucleotide sequence ID" value="NZ_CP071504.1"/>
</dbReference>
<organism evidence="1 2">
    <name type="scientific">Shewanella cyperi</name>
    <dbReference type="NCBI Taxonomy" id="2814292"/>
    <lineage>
        <taxon>Bacteria</taxon>
        <taxon>Pseudomonadati</taxon>
        <taxon>Pseudomonadota</taxon>
        <taxon>Gammaproteobacteria</taxon>
        <taxon>Alteromonadales</taxon>
        <taxon>Shewanellaceae</taxon>
        <taxon>Shewanella</taxon>
    </lineage>
</organism>
<dbReference type="AlphaFoldDB" id="A0A975AJG6"/>
<accession>A0A975AJG6</accession>
<evidence type="ECO:0000313" key="2">
    <source>
        <dbReference type="Proteomes" id="UP000663281"/>
    </source>
</evidence>
<protein>
    <submittedName>
        <fullName evidence="1">Uncharacterized protein</fullName>
    </submittedName>
</protein>
<dbReference type="Proteomes" id="UP000663281">
    <property type="component" value="Chromosome"/>
</dbReference>
<proteinExistence type="predicted"/>
<evidence type="ECO:0000313" key="1">
    <source>
        <dbReference type="EMBL" id="QSX29055.1"/>
    </source>
</evidence>